<accession>A0A8B8C9R6</accession>
<dbReference type="RefSeq" id="XP_022312375.1">
    <property type="nucleotide sequence ID" value="XM_022456667.1"/>
</dbReference>
<feature type="chain" id="PRO_5034380938" evidence="1">
    <location>
        <begin position="20"/>
        <end position="132"/>
    </location>
</feature>
<gene>
    <name evidence="3" type="primary">LOC111117521</name>
</gene>
<dbReference type="AlphaFoldDB" id="A0A8B8C9R6"/>
<evidence type="ECO:0000313" key="2">
    <source>
        <dbReference type="Proteomes" id="UP000694844"/>
    </source>
</evidence>
<keyword evidence="2" id="KW-1185">Reference proteome</keyword>
<dbReference type="OrthoDB" id="6081085at2759"/>
<dbReference type="Gene3D" id="2.10.80.10">
    <property type="entry name" value="Lipase, subunit A"/>
    <property type="match status" value="1"/>
</dbReference>
<dbReference type="KEGG" id="cvn:111117521"/>
<evidence type="ECO:0000313" key="3">
    <source>
        <dbReference type="RefSeq" id="XP_022312375.1"/>
    </source>
</evidence>
<keyword evidence="1" id="KW-0732">Signal</keyword>
<sequence>MKGLLVCLGFSCVLSVAWAATHCLTDAECGSGECCFKHDGPYLVSKRRRASADLLGGAMHSSTGVCEKYKAEGEYCSWLDTANGHCGCQPGLQCRFVEDPSASSFEPFLVSKRGGVPGSIQCAQPLTTTATP</sequence>
<dbReference type="Proteomes" id="UP000694844">
    <property type="component" value="Chromosome 10"/>
</dbReference>
<proteinExistence type="predicted"/>
<dbReference type="GeneID" id="111117521"/>
<reference evidence="3" key="1">
    <citation type="submission" date="2025-08" db="UniProtKB">
        <authorList>
            <consortium name="RefSeq"/>
        </authorList>
    </citation>
    <scope>IDENTIFICATION</scope>
    <source>
        <tissue evidence="3">Whole sample</tissue>
    </source>
</reference>
<evidence type="ECO:0000256" key="1">
    <source>
        <dbReference type="SAM" id="SignalP"/>
    </source>
</evidence>
<organism evidence="2 3">
    <name type="scientific">Crassostrea virginica</name>
    <name type="common">Eastern oyster</name>
    <dbReference type="NCBI Taxonomy" id="6565"/>
    <lineage>
        <taxon>Eukaryota</taxon>
        <taxon>Metazoa</taxon>
        <taxon>Spiralia</taxon>
        <taxon>Lophotrochozoa</taxon>
        <taxon>Mollusca</taxon>
        <taxon>Bivalvia</taxon>
        <taxon>Autobranchia</taxon>
        <taxon>Pteriomorphia</taxon>
        <taxon>Ostreida</taxon>
        <taxon>Ostreoidea</taxon>
        <taxon>Ostreidae</taxon>
        <taxon>Crassostrea</taxon>
    </lineage>
</organism>
<name>A0A8B8C9R6_CRAVI</name>
<feature type="signal peptide" evidence="1">
    <location>
        <begin position="1"/>
        <end position="19"/>
    </location>
</feature>
<protein>
    <submittedName>
        <fullName evidence="3">Uncharacterized protein LOC111117521</fullName>
    </submittedName>
</protein>